<keyword evidence="1 5" id="KW-0808">Transferase</keyword>
<feature type="domain" description="Branched-chain alpha-ketoacid dehydrogenase kinase/Pyruvate dehydrogenase kinase N-terminal" evidence="6">
    <location>
        <begin position="45"/>
        <end position="204"/>
    </location>
</feature>
<keyword evidence="2 5" id="KW-0547">Nucleotide-binding</keyword>
<dbReference type="GO" id="GO:0004740">
    <property type="term" value="F:pyruvate dehydrogenase (acetyl-transferring) kinase activity"/>
    <property type="evidence" value="ECO:0007669"/>
    <property type="project" value="TreeGrafter"/>
</dbReference>
<dbReference type="GO" id="GO:0005759">
    <property type="term" value="C:mitochondrial matrix"/>
    <property type="evidence" value="ECO:0007669"/>
    <property type="project" value="UniProtKB-SubCell"/>
</dbReference>
<evidence type="ECO:0000256" key="3">
    <source>
        <dbReference type="ARBA" id="ARBA00022777"/>
    </source>
</evidence>
<accession>A0A9P6AQA6</accession>
<dbReference type="GO" id="GO:0010906">
    <property type="term" value="P:regulation of glucose metabolic process"/>
    <property type="evidence" value="ECO:0007669"/>
    <property type="project" value="TreeGrafter"/>
</dbReference>
<dbReference type="Pfam" id="PF10436">
    <property type="entry name" value="BCDHK_Adom3"/>
    <property type="match status" value="1"/>
</dbReference>
<dbReference type="InterPro" id="IPR039028">
    <property type="entry name" value="BCKD/PDK"/>
</dbReference>
<reference evidence="7" key="1">
    <citation type="journal article" date="2020" name="Nat. Commun.">
        <title>Large-scale genome sequencing of mycorrhizal fungi provides insights into the early evolution of symbiotic traits.</title>
        <authorList>
            <person name="Miyauchi S."/>
            <person name="Kiss E."/>
            <person name="Kuo A."/>
            <person name="Drula E."/>
            <person name="Kohler A."/>
            <person name="Sanchez-Garcia M."/>
            <person name="Morin E."/>
            <person name="Andreopoulos B."/>
            <person name="Barry K.W."/>
            <person name="Bonito G."/>
            <person name="Buee M."/>
            <person name="Carver A."/>
            <person name="Chen C."/>
            <person name="Cichocki N."/>
            <person name="Clum A."/>
            <person name="Culley D."/>
            <person name="Crous P.W."/>
            <person name="Fauchery L."/>
            <person name="Girlanda M."/>
            <person name="Hayes R.D."/>
            <person name="Keri Z."/>
            <person name="LaButti K."/>
            <person name="Lipzen A."/>
            <person name="Lombard V."/>
            <person name="Magnuson J."/>
            <person name="Maillard F."/>
            <person name="Murat C."/>
            <person name="Nolan M."/>
            <person name="Ohm R.A."/>
            <person name="Pangilinan J."/>
            <person name="Pereira M.F."/>
            <person name="Perotto S."/>
            <person name="Peter M."/>
            <person name="Pfister S."/>
            <person name="Riley R."/>
            <person name="Sitrit Y."/>
            <person name="Stielow J.B."/>
            <person name="Szollosi G."/>
            <person name="Zifcakova L."/>
            <person name="Stursova M."/>
            <person name="Spatafora J.W."/>
            <person name="Tedersoo L."/>
            <person name="Vaario L.M."/>
            <person name="Yamada A."/>
            <person name="Yan M."/>
            <person name="Wang P."/>
            <person name="Xu J."/>
            <person name="Bruns T."/>
            <person name="Baldrian P."/>
            <person name="Vilgalys R."/>
            <person name="Dunand C."/>
            <person name="Henrissat B."/>
            <person name="Grigoriev I.V."/>
            <person name="Hibbett D."/>
            <person name="Nagy L.G."/>
            <person name="Martin F.M."/>
        </authorList>
    </citation>
    <scope>NUCLEOTIDE SEQUENCE</scope>
    <source>
        <strain evidence="7">UP504</strain>
    </source>
</reference>
<evidence type="ECO:0000313" key="8">
    <source>
        <dbReference type="Proteomes" id="UP000886523"/>
    </source>
</evidence>
<name>A0A9P6AQA6_9AGAM</name>
<evidence type="ECO:0000256" key="2">
    <source>
        <dbReference type="ARBA" id="ARBA00022741"/>
    </source>
</evidence>
<comment type="caution">
    <text evidence="7">The sequence shown here is derived from an EMBL/GenBank/DDBJ whole genome shotgun (WGS) entry which is preliminary data.</text>
</comment>
<comment type="similarity">
    <text evidence="5">Belongs to the PDK/BCKDK protein kinase family.</text>
</comment>
<dbReference type="Proteomes" id="UP000886523">
    <property type="component" value="Unassembled WGS sequence"/>
</dbReference>
<dbReference type="GO" id="GO:0005524">
    <property type="term" value="F:ATP binding"/>
    <property type="evidence" value="ECO:0007669"/>
    <property type="project" value="UniProtKB-UniRule"/>
</dbReference>
<proteinExistence type="inferred from homology"/>
<dbReference type="PANTHER" id="PTHR11947">
    <property type="entry name" value="PYRUVATE DEHYDROGENASE KINASE"/>
    <property type="match status" value="1"/>
</dbReference>
<evidence type="ECO:0000259" key="6">
    <source>
        <dbReference type="Pfam" id="PF10436"/>
    </source>
</evidence>
<dbReference type="InterPro" id="IPR018955">
    <property type="entry name" value="BCDHK/PDK_N"/>
</dbReference>
<evidence type="ECO:0000256" key="1">
    <source>
        <dbReference type="ARBA" id="ARBA00022679"/>
    </source>
</evidence>
<keyword evidence="3 5" id="KW-0418">Kinase</keyword>
<dbReference type="SUPFAM" id="SSF69012">
    <property type="entry name" value="alpha-ketoacid dehydrogenase kinase, N-terminal domain"/>
    <property type="match status" value="1"/>
</dbReference>
<dbReference type="PANTHER" id="PTHR11947:SF25">
    <property type="entry name" value="[PYRUVATE DEHYDROGENASE (ACETYL-TRANSFERRING)] KINASE 2, MITOCHONDRIAL"/>
    <property type="match status" value="1"/>
</dbReference>
<sequence length="284" mass="33048">MIYGKRVTGLRYGYGRHYSSPVSQNGLQFYRNRQLELYAARETKRLSLRQLVFFGRAMDEERLIKSANYVRVELPVRIAHRIRDMQALPYVVVTQESFAKVYELYWDAFEKFRRFPPIETLEQNENFCEFVRGLLNEHATVIPSLSLGLSLSSHHLSPDQLDSFMRRMLVSRISRRVLAEHHIALSNSISENKNSDPHEHVGIIYTNLSVKDSIVRCKNLLREVHDAEDALTPVDRLTFPEILIDGHTDTRFSYIKVQSGLPISRGYRNVDLCRSTWIILFSNS</sequence>
<protein>
    <recommendedName>
        <fullName evidence="5">Protein-serine/threonine kinase</fullName>
        <ecNumber evidence="5">2.7.11.-</ecNumber>
    </recommendedName>
</protein>
<dbReference type="EMBL" id="MU129034">
    <property type="protein sequence ID" value="KAF9509490.1"/>
    <property type="molecule type" value="Genomic_DNA"/>
</dbReference>
<gene>
    <name evidence="7" type="ORF">BS47DRAFT_149111</name>
</gene>
<keyword evidence="8" id="KW-1185">Reference proteome</keyword>
<dbReference type="Gene3D" id="1.20.140.20">
    <property type="entry name" value="Alpha-ketoacid/pyruvate dehydrogenase kinase, N-terminal domain"/>
    <property type="match status" value="1"/>
</dbReference>
<evidence type="ECO:0000256" key="5">
    <source>
        <dbReference type="RuleBase" id="RU366032"/>
    </source>
</evidence>
<keyword evidence="5" id="KW-0496">Mitochondrion</keyword>
<keyword evidence="4 5" id="KW-0067">ATP-binding</keyword>
<comment type="subcellular location">
    <subcellularLocation>
        <location evidence="5">Mitochondrion matrix</location>
    </subcellularLocation>
</comment>
<evidence type="ECO:0000256" key="4">
    <source>
        <dbReference type="ARBA" id="ARBA00022840"/>
    </source>
</evidence>
<dbReference type="OrthoDB" id="3264224at2759"/>
<dbReference type="AlphaFoldDB" id="A0A9P6AQA6"/>
<dbReference type="InterPro" id="IPR036784">
    <property type="entry name" value="AK/P_DHK_N_sf"/>
</dbReference>
<organism evidence="7 8">
    <name type="scientific">Hydnum rufescens UP504</name>
    <dbReference type="NCBI Taxonomy" id="1448309"/>
    <lineage>
        <taxon>Eukaryota</taxon>
        <taxon>Fungi</taxon>
        <taxon>Dikarya</taxon>
        <taxon>Basidiomycota</taxon>
        <taxon>Agaricomycotina</taxon>
        <taxon>Agaricomycetes</taxon>
        <taxon>Cantharellales</taxon>
        <taxon>Hydnaceae</taxon>
        <taxon>Hydnum</taxon>
    </lineage>
</organism>
<dbReference type="EC" id="2.7.11.-" evidence="5"/>
<evidence type="ECO:0000313" key="7">
    <source>
        <dbReference type="EMBL" id="KAF9509490.1"/>
    </source>
</evidence>